<gene>
    <name evidence="1" type="ORF">Pmar_PMAR003534</name>
</gene>
<evidence type="ECO:0000313" key="2">
    <source>
        <dbReference type="Proteomes" id="UP000007800"/>
    </source>
</evidence>
<protein>
    <recommendedName>
        <fullName evidence="3">F-box domain-containing protein</fullName>
    </recommendedName>
</protein>
<accession>C5KHK9</accession>
<dbReference type="Proteomes" id="UP000007800">
    <property type="component" value="Unassembled WGS sequence"/>
</dbReference>
<sequence>MLSEVPEDIYFSILEFCDSLDHARLMVCNRSMLAITANCSYRQFIELFDPPKDSPVVPHSLGDLLTLVNLARHSTDSLRAARDACNLAASHGLTKFIGTIIGNRKWAYEVLSAGALTFAVRGGHHDTLKFVLNAVNPSEGQAFDPPSTSG</sequence>
<name>C5KHK9_PERM5</name>
<keyword evidence="2" id="KW-1185">Reference proteome</keyword>
<proteinExistence type="predicted"/>
<organism evidence="2">
    <name type="scientific">Perkinsus marinus (strain ATCC 50983 / TXsc)</name>
    <dbReference type="NCBI Taxonomy" id="423536"/>
    <lineage>
        <taxon>Eukaryota</taxon>
        <taxon>Sar</taxon>
        <taxon>Alveolata</taxon>
        <taxon>Perkinsozoa</taxon>
        <taxon>Perkinsea</taxon>
        <taxon>Perkinsida</taxon>
        <taxon>Perkinsidae</taxon>
        <taxon>Perkinsus</taxon>
    </lineage>
</organism>
<dbReference type="AlphaFoldDB" id="C5KHK9"/>
<dbReference type="InParanoid" id="C5KHK9"/>
<reference evidence="1 2" key="1">
    <citation type="submission" date="2008-07" db="EMBL/GenBank/DDBJ databases">
        <authorList>
            <person name="El-Sayed N."/>
            <person name="Caler E."/>
            <person name="Inman J."/>
            <person name="Amedeo P."/>
            <person name="Hass B."/>
            <person name="Wortman J."/>
        </authorList>
    </citation>
    <scope>NUCLEOTIDE SEQUENCE [LARGE SCALE GENOMIC DNA]</scope>
    <source>
        <strain evidence="2">ATCC 50983 / TXsc</strain>
    </source>
</reference>
<dbReference type="EMBL" id="GG673069">
    <property type="protein sequence ID" value="EER16071.1"/>
    <property type="molecule type" value="Genomic_DNA"/>
</dbReference>
<evidence type="ECO:0008006" key="3">
    <source>
        <dbReference type="Google" id="ProtNLM"/>
    </source>
</evidence>
<dbReference type="GeneID" id="9061057"/>
<evidence type="ECO:0000313" key="1">
    <source>
        <dbReference type="EMBL" id="EER16071.1"/>
    </source>
</evidence>
<dbReference type="RefSeq" id="XP_002784275.1">
    <property type="nucleotide sequence ID" value="XM_002784229.1"/>
</dbReference>